<feature type="domain" description="GerMN" evidence="2">
    <location>
        <begin position="96"/>
        <end position="186"/>
    </location>
</feature>
<dbReference type="SMART" id="SM00909">
    <property type="entry name" value="Germane"/>
    <property type="match status" value="1"/>
</dbReference>
<feature type="region of interest" description="Disordered" evidence="1">
    <location>
        <begin position="275"/>
        <end position="301"/>
    </location>
</feature>
<dbReference type="EMBL" id="BAAAHP010000331">
    <property type="protein sequence ID" value="GAA0908931.1"/>
    <property type="molecule type" value="Genomic_DNA"/>
</dbReference>
<comment type="caution">
    <text evidence="3">The sequence shown here is derived from an EMBL/GenBank/DDBJ whole genome shotgun (WGS) entry which is preliminary data.</text>
</comment>
<dbReference type="PROSITE" id="PS51257">
    <property type="entry name" value="PROKAR_LIPOPROTEIN"/>
    <property type="match status" value="1"/>
</dbReference>
<feature type="region of interest" description="Disordered" evidence="1">
    <location>
        <begin position="25"/>
        <end position="65"/>
    </location>
</feature>
<evidence type="ECO:0000259" key="2">
    <source>
        <dbReference type="SMART" id="SM00909"/>
    </source>
</evidence>
<dbReference type="InterPro" id="IPR019606">
    <property type="entry name" value="GerMN"/>
</dbReference>
<accession>A0ABN1NJE0</accession>
<name>A0ABN1NJE0_9PSEU</name>
<organism evidence="3 4">
    <name type="scientific">Pseudonocardia zijingensis</name>
    <dbReference type="NCBI Taxonomy" id="153376"/>
    <lineage>
        <taxon>Bacteria</taxon>
        <taxon>Bacillati</taxon>
        <taxon>Actinomycetota</taxon>
        <taxon>Actinomycetes</taxon>
        <taxon>Pseudonocardiales</taxon>
        <taxon>Pseudonocardiaceae</taxon>
        <taxon>Pseudonocardia</taxon>
    </lineage>
</organism>
<dbReference type="Pfam" id="PF10648">
    <property type="entry name" value="Gmad2"/>
    <property type="match status" value="1"/>
</dbReference>
<evidence type="ECO:0000313" key="4">
    <source>
        <dbReference type="Proteomes" id="UP001499967"/>
    </source>
</evidence>
<dbReference type="Proteomes" id="UP001499967">
    <property type="component" value="Unassembled WGS sequence"/>
</dbReference>
<dbReference type="RefSeq" id="WP_343946973.1">
    <property type="nucleotide sequence ID" value="NZ_BAAAHP010000331.1"/>
</dbReference>
<protein>
    <recommendedName>
        <fullName evidence="2">GerMN domain-containing protein</fullName>
    </recommendedName>
</protein>
<gene>
    <name evidence="3" type="ORF">GCM10009559_78590</name>
</gene>
<dbReference type="Pfam" id="PF10646">
    <property type="entry name" value="Germane"/>
    <property type="match status" value="1"/>
</dbReference>
<evidence type="ECO:0000313" key="3">
    <source>
        <dbReference type="EMBL" id="GAA0908931.1"/>
    </source>
</evidence>
<dbReference type="InterPro" id="IPR018911">
    <property type="entry name" value="Gmad2_Ig-like_dom"/>
</dbReference>
<feature type="compositionally biased region" description="Pro residues" evidence="1">
    <location>
        <begin position="25"/>
        <end position="59"/>
    </location>
</feature>
<reference evidence="3 4" key="1">
    <citation type="journal article" date="2019" name="Int. J. Syst. Evol. Microbiol.">
        <title>The Global Catalogue of Microorganisms (GCM) 10K type strain sequencing project: providing services to taxonomists for standard genome sequencing and annotation.</title>
        <authorList>
            <consortium name="The Broad Institute Genomics Platform"/>
            <consortium name="The Broad Institute Genome Sequencing Center for Infectious Disease"/>
            <person name="Wu L."/>
            <person name="Ma J."/>
        </authorList>
    </citation>
    <scope>NUCLEOTIDE SEQUENCE [LARGE SCALE GENOMIC DNA]</scope>
    <source>
        <strain evidence="3 4">JCM 11117</strain>
    </source>
</reference>
<feature type="compositionally biased region" description="Basic and acidic residues" evidence="1">
    <location>
        <begin position="285"/>
        <end position="301"/>
    </location>
</feature>
<sequence length="301" mass="30952">MDGRHGWVLVVLALLGGCGNPAPGPVTAPPSAVPGTPPAPVPGTSAPPEPAPGPSPAPQPDGGGERVAVPVYYVADTAAGPRLQREFHAVVTDDPASAAVQEMLAAPTGIDPDYRSHWPAGSALRGPVRREGGAIVVDLTGVGSGPSDPHLAELTVQQLVYTVQGAMQSTDPVRILVDGSTESALWGSVDTSAPIGRGDPYAVRSLVQIDSPADDTQVGREVEVSGEAAVWEATVRWAVLRDGAVVREGVASTAEGQRFAPFAFTVTLEPGQYTVRISEDDPSDGEGRPVLSDDKRVTVSG</sequence>
<evidence type="ECO:0000256" key="1">
    <source>
        <dbReference type="SAM" id="MobiDB-lite"/>
    </source>
</evidence>
<keyword evidence="4" id="KW-1185">Reference proteome</keyword>
<proteinExistence type="predicted"/>